<dbReference type="KEGG" id="dli:dnl_17130"/>
<dbReference type="Pfam" id="PF14516">
    <property type="entry name" value="AAA_35"/>
    <property type="match status" value="1"/>
</dbReference>
<dbReference type="AlphaFoldDB" id="A0A975B649"/>
<evidence type="ECO:0000313" key="1">
    <source>
        <dbReference type="EMBL" id="QTA79442.1"/>
    </source>
</evidence>
<gene>
    <name evidence="1" type="ORF">dnl_17130</name>
</gene>
<dbReference type="InterPro" id="IPR027417">
    <property type="entry name" value="P-loop_NTPase"/>
</dbReference>
<dbReference type="Proteomes" id="UP000663720">
    <property type="component" value="Chromosome"/>
</dbReference>
<protein>
    <submittedName>
        <fullName evidence="1">AAA ATPase-like domain-containing protein</fullName>
    </submittedName>
</protein>
<name>A0A975B649_9BACT</name>
<dbReference type="Gene3D" id="3.40.50.300">
    <property type="entry name" value="P-loop containing nucleotide triphosphate hydrolases"/>
    <property type="match status" value="1"/>
</dbReference>
<sequence length="540" mass="63539">MKSQRGEQTMRKFSSYGPVDTSLHYFVPREKLIEKAFVQLMGENPDKGGHYITVWAPRQCGKSWIMNKTMWKLAENDQFHVLKLELEHLKTTEDKDRIASNIAEEITKYLGLKNPGVRNMDELRLVFENKLLDKPLILILDEFDALAEEAISGLAGVFRNIYNNRRNDPNPSHKKEYLLHGIALIGVRSVLGIENVKGSPFNVQRSLHIPKLTYEETCSMFFQYEQESGQKVEQEVINSVFYETQGQPGLVSWFGELLTEGYDQYVPDHSRSITAEDFKYVYEDALNVLPNNTVLNIISKARQEPYKGLVLEFFRTKEKQLFRFDEKHINFLYMNGVIDPEKTQDKTYIRFSCPFVQKRLFNYFSFELFRYMGKILEPFEDTSDTITETGLNIKNLLRRYERHLKKNREWMFQDAPRRKDLRIYEAVFHFNLYEFINSFLANKKARVWPEFPTGNGKIDLMIQYAGKLYGLELKSYTDDSDFKISLQQAARYGKTLKLDLIWLVEFVEYIPRGYREKYEQEYHDEQNSVTVKPVFVATGE</sequence>
<organism evidence="1 2">
    <name type="scientific">Desulfonema limicola</name>
    <dbReference type="NCBI Taxonomy" id="45656"/>
    <lineage>
        <taxon>Bacteria</taxon>
        <taxon>Pseudomonadati</taxon>
        <taxon>Thermodesulfobacteriota</taxon>
        <taxon>Desulfobacteria</taxon>
        <taxon>Desulfobacterales</taxon>
        <taxon>Desulfococcaceae</taxon>
        <taxon>Desulfonema</taxon>
    </lineage>
</organism>
<proteinExistence type="predicted"/>
<evidence type="ECO:0000313" key="2">
    <source>
        <dbReference type="Proteomes" id="UP000663720"/>
    </source>
</evidence>
<keyword evidence="2" id="KW-1185">Reference proteome</keyword>
<dbReference type="SUPFAM" id="SSF52540">
    <property type="entry name" value="P-loop containing nucleoside triphosphate hydrolases"/>
    <property type="match status" value="1"/>
</dbReference>
<reference evidence="1" key="1">
    <citation type="journal article" date="2021" name="Microb. Physiol.">
        <title>Proteogenomic Insights into the Physiology of Marine, Sulfate-Reducing, Filamentous Desulfonema limicola and Desulfonema magnum.</title>
        <authorList>
            <person name="Schnaars V."/>
            <person name="Wohlbrand L."/>
            <person name="Scheve S."/>
            <person name="Hinrichs C."/>
            <person name="Reinhardt R."/>
            <person name="Rabus R."/>
        </authorList>
    </citation>
    <scope>NUCLEOTIDE SEQUENCE</scope>
    <source>
        <strain evidence="1">5ac10</strain>
    </source>
</reference>
<dbReference type="EMBL" id="CP061799">
    <property type="protein sequence ID" value="QTA79442.1"/>
    <property type="molecule type" value="Genomic_DNA"/>
</dbReference>
<accession>A0A975B649</accession>